<dbReference type="Pfam" id="PF01656">
    <property type="entry name" value="CbiA"/>
    <property type="match status" value="1"/>
</dbReference>
<feature type="compositionally biased region" description="Acidic residues" evidence="1">
    <location>
        <begin position="430"/>
        <end position="440"/>
    </location>
</feature>
<dbReference type="InterPro" id="IPR002586">
    <property type="entry name" value="CobQ/CobB/MinD/ParA_Nub-bd_dom"/>
</dbReference>
<protein>
    <submittedName>
        <fullName evidence="3">P-loop NTPase</fullName>
    </submittedName>
</protein>
<evidence type="ECO:0000313" key="3">
    <source>
        <dbReference type="EMBL" id="MFC6892402.1"/>
    </source>
</evidence>
<dbReference type="PANTHER" id="PTHR43384:SF10">
    <property type="entry name" value="ATPASE INVOLVED IN CHROMOSOME PARTITIONING, PARA_MIND FAMILY"/>
    <property type="match status" value="1"/>
</dbReference>
<dbReference type="RefSeq" id="WP_379742510.1">
    <property type="nucleotide sequence ID" value="NZ_JBHSVN010000001.1"/>
</dbReference>
<dbReference type="AlphaFoldDB" id="A0ABD5UWA0"/>
<feature type="compositionally biased region" description="Acidic residues" evidence="1">
    <location>
        <begin position="447"/>
        <end position="468"/>
    </location>
</feature>
<feature type="compositionally biased region" description="Acidic residues" evidence="1">
    <location>
        <begin position="328"/>
        <end position="363"/>
    </location>
</feature>
<sequence length="482" mass="49168">MTTVYAIASAKGGVGKTTTTAALSTHLADAGEDVVAVDADIGMANLAGALGIDVGETTIHDVLAGRAEPEDAVHEGPNGLSVLPGETDLDAYAEADPAGLRDVIAAFEDADFLLIDAGAGLSHDSALPLGLADETLLVSTTGTEALRDTRKTGELAERLGGTVAGAAITRVDPDDPPSDDGRIAELIGEPILGRIPEDAAVPDAVEAGEPLSTFAPTAPATRAYRSLASELTGVDVPEVDPDVLEADEEPGSTEDEGDEGKAEAEDDDSEAKAADDGSEAEADSPAADPENGSTAHVEMTSGDLSDRAEEGESAEETGDPDPGVPPIDEAEPDGSEEANDDENDESTEGSDDTGESDDMDDMPNDGSGEVESVPFQTAGGDEKSDDEVGVDEDDDGSESEDVSEDSDGGAEDDDGAEDESTGTEPKAEPEDGTEGDDETETTTGGGDETDTASERDESDGGEDDESDDGNERKGFFSRLLGR</sequence>
<name>A0ABD5UWA0_9EURY</name>
<dbReference type="Gene3D" id="3.40.50.300">
    <property type="entry name" value="P-loop containing nucleotide triphosphate hydrolases"/>
    <property type="match status" value="1"/>
</dbReference>
<accession>A0ABD5UWA0</accession>
<comment type="caution">
    <text evidence="3">The sequence shown here is derived from an EMBL/GenBank/DDBJ whole genome shotgun (WGS) entry which is preliminary data.</text>
</comment>
<dbReference type="PANTHER" id="PTHR43384">
    <property type="entry name" value="SEPTUM SITE-DETERMINING PROTEIN MIND HOMOLOG, CHLOROPLASTIC-RELATED"/>
    <property type="match status" value="1"/>
</dbReference>
<dbReference type="Proteomes" id="UP001596296">
    <property type="component" value="Unassembled WGS sequence"/>
</dbReference>
<dbReference type="InterPro" id="IPR050625">
    <property type="entry name" value="ParA/MinD_ATPase"/>
</dbReference>
<evidence type="ECO:0000256" key="1">
    <source>
        <dbReference type="SAM" id="MobiDB-lite"/>
    </source>
</evidence>
<dbReference type="EMBL" id="JBHSXL010000006">
    <property type="protein sequence ID" value="MFC6892402.1"/>
    <property type="molecule type" value="Genomic_DNA"/>
</dbReference>
<keyword evidence="4" id="KW-1185">Reference proteome</keyword>
<feature type="compositionally biased region" description="Acidic residues" evidence="1">
    <location>
        <begin position="244"/>
        <end position="269"/>
    </location>
</feature>
<gene>
    <name evidence="3" type="ORF">ACFQE9_07235</name>
</gene>
<evidence type="ECO:0000259" key="2">
    <source>
        <dbReference type="Pfam" id="PF01656"/>
    </source>
</evidence>
<evidence type="ECO:0000313" key="4">
    <source>
        <dbReference type="Proteomes" id="UP001596296"/>
    </source>
</evidence>
<feature type="region of interest" description="Disordered" evidence="1">
    <location>
        <begin position="244"/>
        <end position="482"/>
    </location>
</feature>
<dbReference type="InterPro" id="IPR027417">
    <property type="entry name" value="P-loop_NTPase"/>
</dbReference>
<organism evidence="3 4">
    <name type="scientific">Halopenitus salinus</name>
    <dbReference type="NCBI Taxonomy" id="1198295"/>
    <lineage>
        <taxon>Archaea</taxon>
        <taxon>Methanobacteriati</taxon>
        <taxon>Methanobacteriota</taxon>
        <taxon>Stenosarchaea group</taxon>
        <taxon>Halobacteria</taxon>
        <taxon>Halobacteriales</taxon>
        <taxon>Haloferacaceae</taxon>
        <taxon>Halopenitus</taxon>
    </lineage>
</organism>
<feature type="domain" description="CobQ/CobB/MinD/ParA nucleotide binding" evidence="2">
    <location>
        <begin position="6"/>
        <end position="211"/>
    </location>
</feature>
<proteinExistence type="predicted"/>
<reference evidence="3 4" key="1">
    <citation type="journal article" date="2019" name="Int. J. Syst. Evol. Microbiol.">
        <title>The Global Catalogue of Microorganisms (GCM) 10K type strain sequencing project: providing services to taxonomists for standard genome sequencing and annotation.</title>
        <authorList>
            <consortium name="The Broad Institute Genomics Platform"/>
            <consortium name="The Broad Institute Genome Sequencing Center for Infectious Disease"/>
            <person name="Wu L."/>
            <person name="Ma J."/>
        </authorList>
    </citation>
    <scope>NUCLEOTIDE SEQUENCE [LARGE SCALE GENOMIC DNA]</scope>
    <source>
        <strain evidence="3 4">SKJ47</strain>
    </source>
</reference>
<feature type="compositionally biased region" description="Acidic residues" evidence="1">
    <location>
        <begin position="383"/>
        <end position="421"/>
    </location>
</feature>
<dbReference type="SUPFAM" id="SSF52540">
    <property type="entry name" value="P-loop containing nucleoside triphosphate hydrolases"/>
    <property type="match status" value="1"/>
</dbReference>